<dbReference type="InterPro" id="IPR023586">
    <property type="entry name" value="Ile-tRNA-ligase_type2"/>
</dbReference>
<proteinExistence type="inferred from homology"/>
<dbReference type="FunFam" id="3.40.50.620:FF:000075">
    <property type="entry name" value="Isoleucine--tRNA ligase"/>
    <property type="match status" value="1"/>
</dbReference>
<evidence type="ECO:0000256" key="2">
    <source>
        <dbReference type="ARBA" id="ARBA00004496"/>
    </source>
</evidence>
<dbReference type="GO" id="GO:0008270">
    <property type="term" value="F:zinc ion binding"/>
    <property type="evidence" value="ECO:0007669"/>
    <property type="project" value="UniProtKB-UniRule"/>
</dbReference>
<evidence type="ECO:0000256" key="6">
    <source>
        <dbReference type="ARBA" id="ARBA00022598"/>
    </source>
</evidence>
<comment type="subunit">
    <text evidence="4 15">Monomer.</text>
</comment>
<dbReference type="Pfam" id="PF08264">
    <property type="entry name" value="Anticodon_1"/>
    <property type="match status" value="1"/>
</dbReference>
<dbReference type="InterPro" id="IPR009008">
    <property type="entry name" value="Val/Leu/Ile-tRNA-synth_edit"/>
</dbReference>
<dbReference type="Gene3D" id="1.10.730.10">
    <property type="entry name" value="Isoleucyl-tRNA Synthetase, Domain 1"/>
    <property type="match status" value="1"/>
</dbReference>
<evidence type="ECO:0000256" key="11">
    <source>
        <dbReference type="ARBA" id="ARBA00022917"/>
    </source>
</evidence>
<keyword evidence="11 15" id="KW-0648">Protein biosynthesis</keyword>
<feature type="domain" description="Methionyl/Valyl/Leucyl/Isoleucyl-tRNA synthetase anticodon-binding" evidence="17">
    <location>
        <begin position="682"/>
        <end position="829"/>
    </location>
</feature>
<evidence type="ECO:0000259" key="17">
    <source>
        <dbReference type="Pfam" id="PF08264"/>
    </source>
</evidence>
<feature type="short sequence motif" description="'HIGH' region" evidence="15">
    <location>
        <begin position="41"/>
        <end position="51"/>
    </location>
</feature>
<dbReference type="Gene3D" id="3.40.50.620">
    <property type="entry name" value="HUPs"/>
    <property type="match status" value="2"/>
</dbReference>
<organism evidence="18 19">
    <name type="scientific">Candidatus Yanofskybacteria bacterium CG10_big_fil_rev_8_21_14_0_10_46_23</name>
    <dbReference type="NCBI Taxonomy" id="1975098"/>
    <lineage>
        <taxon>Bacteria</taxon>
        <taxon>Candidatus Yanofskyibacteriota</taxon>
    </lineage>
</organism>
<feature type="short sequence motif" description="'KMSKS' region" evidence="15">
    <location>
        <begin position="599"/>
        <end position="603"/>
    </location>
</feature>
<dbReference type="EC" id="6.1.1.5" evidence="15"/>
<comment type="subcellular location">
    <subcellularLocation>
        <location evidence="2 15">Cytoplasm</location>
    </subcellularLocation>
</comment>
<dbReference type="PRINTS" id="PR00984">
    <property type="entry name" value="TRNASYNTHILE"/>
</dbReference>
<dbReference type="InterPro" id="IPR033709">
    <property type="entry name" value="Anticodon_Ile_ABEc"/>
</dbReference>
<keyword evidence="10 15" id="KW-0067">ATP-binding</keyword>
<evidence type="ECO:0000256" key="4">
    <source>
        <dbReference type="ARBA" id="ARBA00011245"/>
    </source>
</evidence>
<protein>
    <recommendedName>
        <fullName evidence="15">Isoleucine--tRNA ligase</fullName>
        <ecNumber evidence="15">6.1.1.5</ecNumber>
    </recommendedName>
    <alternativeName>
        <fullName evidence="15">Isoleucyl-tRNA synthetase</fullName>
        <shortName evidence="15">IleRS</shortName>
    </alternativeName>
</protein>
<evidence type="ECO:0000256" key="14">
    <source>
        <dbReference type="ARBA" id="ARBA00048359"/>
    </source>
</evidence>
<dbReference type="SUPFAM" id="SSF50677">
    <property type="entry name" value="ValRS/IleRS/LeuRS editing domain"/>
    <property type="match status" value="1"/>
</dbReference>
<evidence type="ECO:0000256" key="1">
    <source>
        <dbReference type="ARBA" id="ARBA00001947"/>
    </source>
</evidence>
<dbReference type="PANTHER" id="PTHR42780:SF1">
    <property type="entry name" value="ISOLEUCINE--TRNA LIGASE, CYTOPLASMIC"/>
    <property type="match status" value="1"/>
</dbReference>
<reference evidence="18 19" key="1">
    <citation type="submission" date="2017-09" db="EMBL/GenBank/DDBJ databases">
        <title>Depth-based differentiation of microbial function through sediment-hosted aquifers and enrichment of novel symbionts in the deep terrestrial subsurface.</title>
        <authorList>
            <person name="Probst A.J."/>
            <person name="Ladd B."/>
            <person name="Jarett J.K."/>
            <person name="Geller-Mcgrath D.E."/>
            <person name="Sieber C.M."/>
            <person name="Emerson J.B."/>
            <person name="Anantharaman K."/>
            <person name="Thomas B.C."/>
            <person name="Malmstrom R."/>
            <person name="Stieglmeier M."/>
            <person name="Klingl A."/>
            <person name="Woyke T."/>
            <person name="Ryan C.M."/>
            <person name="Banfield J.F."/>
        </authorList>
    </citation>
    <scope>NUCLEOTIDE SEQUENCE [LARGE SCALE GENOMIC DNA]</scope>
    <source>
        <strain evidence="18">CG10_big_fil_rev_8_21_14_0_10_46_23</strain>
    </source>
</reference>
<dbReference type="CDD" id="cd07961">
    <property type="entry name" value="Anticodon_Ia_Ile_ABEc"/>
    <property type="match status" value="1"/>
</dbReference>
<dbReference type="InterPro" id="IPR013155">
    <property type="entry name" value="M/V/L/I-tRNA-synth_anticd-bd"/>
</dbReference>
<evidence type="ECO:0000256" key="8">
    <source>
        <dbReference type="ARBA" id="ARBA00022741"/>
    </source>
</evidence>
<dbReference type="InterPro" id="IPR002301">
    <property type="entry name" value="Ile-tRNA-ligase"/>
</dbReference>
<accession>A0A2H0R3Q3</accession>
<dbReference type="CDD" id="cd00818">
    <property type="entry name" value="IleRS_core"/>
    <property type="match status" value="1"/>
</dbReference>
<dbReference type="AlphaFoldDB" id="A0A2H0R3Q3"/>
<evidence type="ECO:0000313" key="18">
    <source>
        <dbReference type="EMBL" id="PIR41090.1"/>
    </source>
</evidence>
<evidence type="ECO:0000256" key="3">
    <source>
        <dbReference type="ARBA" id="ARBA00007078"/>
    </source>
</evidence>
<dbReference type="Proteomes" id="UP000230232">
    <property type="component" value="Unassembled WGS sequence"/>
</dbReference>
<comment type="domain">
    <text evidence="15">IleRS has two distinct active sites: one for aminoacylation and one for editing. The misactivated valine is translocated from the active site to the editing site, which sterically excludes the correctly activated isoleucine. The single editing site contains two valyl binding pockets, one specific for each substrate (Val-AMP or Val-tRNA(Ile)).</text>
</comment>
<keyword evidence="6 15" id="KW-0436">Ligase</keyword>
<evidence type="ECO:0000256" key="9">
    <source>
        <dbReference type="ARBA" id="ARBA00022833"/>
    </source>
</evidence>
<evidence type="ECO:0000313" key="19">
    <source>
        <dbReference type="Proteomes" id="UP000230232"/>
    </source>
</evidence>
<comment type="similarity">
    <text evidence="3 15">Belongs to the class-I aminoacyl-tRNA synthetase family. IleS type 2 subfamily.</text>
</comment>
<comment type="caution">
    <text evidence="18">The sequence shown here is derived from an EMBL/GenBank/DDBJ whole genome shotgun (WGS) entry which is preliminary data.</text>
</comment>
<dbReference type="FunFam" id="3.40.50.620:FF:000063">
    <property type="entry name" value="Isoleucine--tRNA ligase"/>
    <property type="match status" value="1"/>
</dbReference>
<name>A0A2H0R3Q3_9BACT</name>
<dbReference type="SUPFAM" id="SSF52374">
    <property type="entry name" value="Nucleotidylyl transferase"/>
    <property type="match status" value="1"/>
</dbReference>
<dbReference type="NCBIfam" id="TIGR00392">
    <property type="entry name" value="ileS"/>
    <property type="match status" value="1"/>
</dbReference>
<gene>
    <name evidence="15" type="primary">ileS</name>
    <name evidence="18" type="ORF">COV31_03035</name>
</gene>
<dbReference type="HAMAP" id="MF_02003">
    <property type="entry name" value="Ile_tRNA_synth_type2"/>
    <property type="match status" value="1"/>
</dbReference>
<dbReference type="InterPro" id="IPR014729">
    <property type="entry name" value="Rossmann-like_a/b/a_fold"/>
</dbReference>
<dbReference type="GO" id="GO:0000049">
    <property type="term" value="F:tRNA binding"/>
    <property type="evidence" value="ECO:0007669"/>
    <property type="project" value="InterPro"/>
</dbReference>
<dbReference type="SUPFAM" id="SSF47323">
    <property type="entry name" value="Anticodon-binding domain of a subclass of class I aminoacyl-tRNA synthetases"/>
    <property type="match status" value="1"/>
</dbReference>
<feature type="domain" description="Aminoacyl-tRNA synthetase class Ia" evidence="16">
    <location>
        <begin position="11"/>
        <end position="628"/>
    </location>
</feature>
<keyword evidence="5 15" id="KW-0963">Cytoplasm</keyword>
<comment type="cofactor">
    <cofactor evidence="1 15">
        <name>Zn(2+)</name>
        <dbReference type="ChEBI" id="CHEBI:29105"/>
    </cofactor>
</comment>
<evidence type="ECO:0000256" key="10">
    <source>
        <dbReference type="ARBA" id="ARBA00022840"/>
    </source>
</evidence>
<evidence type="ECO:0000256" key="15">
    <source>
        <dbReference type="HAMAP-Rule" id="MF_02003"/>
    </source>
</evidence>
<dbReference type="GO" id="GO:0004822">
    <property type="term" value="F:isoleucine-tRNA ligase activity"/>
    <property type="evidence" value="ECO:0007669"/>
    <property type="project" value="UniProtKB-UniRule"/>
</dbReference>
<dbReference type="GO" id="GO:0005737">
    <property type="term" value="C:cytoplasm"/>
    <property type="evidence" value="ECO:0007669"/>
    <property type="project" value="UniProtKB-SubCell"/>
</dbReference>
<evidence type="ECO:0000256" key="12">
    <source>
        <dbReference type="ARBA" id="ARBA00023146"/>
    </source>
</evidence>
<dbReference type="GO" id="GO:0002161">
    <property type="term" value="F:aminoacyl-tRNA deacylase activity"/>
    <property type="evidence" value="ECO:0007669"/>
    <property type="project" value="InterPro"/>
</dbReference>
<feature type="binding site" evidence="15">
    <location>
        <position position="602"/>
    </location>
    <ligand>
        <name>ATP</name>
        <dbReference type="ChEBI" id="CHEBI:30616"/>
    </ligand>
</feature>
<dbReference type="PANTHER" id="PTHR42780">
    <property type="entry name" value="SOLEUCYL-TRNA SYNTHETASE"/>
    <property type="match status" value="1"/>
</dbReference>
<evidence type="ECO:0000256" key="5">
    <source>
        <dbReference type="ARBA" id="ARBA00022490"/>
    </source>
</evidence>
<dbReference type="InterPro" id="IPR002300">
    <property type="entry name" value="aa-tRNA-synth_Ia"/>
</dbReference>
<evidence type="ECO:0000259" key="16">
    <source>
        <dbReference type="Pfam" id="PF00133"/>
    </source>
</evidence>
<comment type="catalytic activity">
    <reaction evidence="14 15">
        <text>tRNA(Ile) + L-isoleucine + ATP = L-isoleucyl-tRNA(Ile) + AMP + diphosphate</text>
        <dbReference type="Rhea" id="RHEA:11060"/>
        <dbReference type="Rhea" id="RHEA-COMP:9666"/>
        <dbReference type="Rhea" id="RHEA-COMP:9695"/>
        <dbReference type="ChEBI" id="CHEBI:30616"/>
        <dbReference type="ChEBI" id="CHEBI:33019"/>
        <dbReference type="ChEBI" id="CHEBI:58045"/>
        <dbReference type="ChEBI" id="CHEBI:78442"/>
        <dbReference type="ChEBI" id="CHEBI:78528"/>
        <dbReference type="ChEBI" id="CHEBI:456215"/>
        <dbReference type="EC" id="6.1.1.5"/>
    </reaction>
</comment>
<dbReference type="GO" id="GO:0006428">
    <property type="term" value="P:isoleucyl-tRNA aminoacylation"/>
    <property type="evidence" value="ECO:0007669"/>
    <property type="project" value="UniProtKB-UniRule"/>
</dbReference>
<comment type="function">
    <text evidence="13 15">Catalyzes the attachment of isoleucine to tRNA(Ile). As IleRS can inadvertently accommodate and process structurally similar amino acids such as valine, to avoid such errors it has two additional distinct tRNA(Ile)-dependent editing activities. One activity is designated as 'pretransfer' editing and involves the hydrolysis of activated Val-AMP. The other activity is designated 'posttransfer' editing and involves deacylation of mischarged Val-tRNA(Ile).</text>
</comment>
<keyword evidence="9 15" id="KW-0862">Zinc</keyword>
<dbReference type="EMBL" id="PCXO01000012">
    <property type="protein sequence ID" value="PIR41090.1"/>
    <property type="molecule type" value="Genomic_DNA"/>
</dbReference>
<dbReference type="Pfam" id="PF00133">
    <property type="entry name" value="tRNA-synt_1"/>
    <property type="match status" value="1"/>
</dbReference>
<evidence type="ECO:0000256" key="7">
    <source>
        <dbReference type="ARBA" id="ARBA00022723"/>
    </source>
</evidence>
<dbReference type="InterPro" id="IPR009080">
    <property type="entry name" value="tRNAsynth_Ia_anticodon-bd"/>
</dbReference>
<dbReference type="GO" id="GO:0005524">
    <property type="term" value="F:ATP binding"/>
    <property type="evidence" value="ECO:0007669"/>
    <property type="project" value="UniProtKB-UniRule"/>
</dbReference>
<sequence length="963" mass="110804">MYDFKKIEEEILEFWEANQIFKKTLEKKSPKGDFVFYDGPPTANGRPAIHHFLGRTFKDIIPRFKTMQGYHVPRKGGWDTHGLPVEIEVEKELGFTNKEQIEAYGIAQFNQKAKESVWKYKTEWEEFTRRIGFWLDMDEPYITYDRNYIESLWWIISQFDKAGLLYKGHKVLPWCYRCGTALSSHEVAQGYKVVEDTSVFVKFKLKSGQRIGNWEVREDTFVLAWTTTPWTLPGNVALAVGAEIDYVTIASGEETFILSGDLKNLIPEGQIVDELKGQDLVGLEYQPLFEVAALKSDKSYKIYLADFVTTNEGTGVVHTAVMYGEDDYELGEKLGLPMFHTVDPQGKFTADVSELAGQGVKDPETEKKIITHLKDKGALFQVEQHEHEYPFCWRCKTPLLYYAKTSWFVAMSRLRKELQANNEKVNWIPEHLRLGRFGEFIKEAKDWAFSRERYWGTPLPIWECSECDKYKVMGSYAELLENSLGKTDLDKFLPDPHRPFVDEISVQCNCGRAMGRVSEVVDVWFDSGAMPYAQHHYPFENKEMVDGGEQFPADYIVEGIDQTRGWFYTLLAVATALGRGVPYKNVYSYNLVLDEKGKKMSKSVGNVIDPWTVIEAVGVDAIRWYFYTVNNPSEPKLFSLTDVQARLRGFLMTFWSSIRFLELYKRDGLVLDLEPGPQTELDRWLFSTLNSTLAGITSGLEAFDFLKASRLLEDFTVTNLSNWWIRRSRERFQRPQSETELKSVLSILNFVLLQTFKMMAPFTPFIAEAGYRKLRTAEMPESIHLESWPEVDRKKIDKEIEGEMAKVREIVAQGLALRKKEGIKVRQPLAQAQIKSTLSAELQESLKDELNIKGIKIEAGQAELIQLDLKITPALAREGYAREIIRKIQTLRRQAGYELDQRVQVFWESADVEITQTLSEFHPLIKEHTLLSALTQAGSEQFDVEEEFEVDSGKIIKLGLVKK</sequence>
<keyword evidence="12 15" id="KW-0030">Aminoacyl-tRNA synthetase</keyword>
<keyword evidence="8 15" id="KW-0547">Nucleotide-binding</keyword>
<keyword evidence="7 15" id="KW-0479">Metal-binding</keyword>
<dbReference type="Pfam" id="PF19302">
    <property type="entry name" value="DUF5915"/>
    <property type="match status" value="1"/>
</dbReference>
<evidence type="ECO:0000256" key="13">
    <source>
        <dbReference type="ARBA" id="ARBA00025217"/>
    </source>
</evidence>